<comment type="caution">
    <text evidence="1">The sequence shown here is derived from an EMBL/GenBank/DDBJ whole genome shotgun (WGS) entry which is preliminary data.</text>
</comment>
<keyword evidence="2" id="KW-1185">Reference proteome</keyword>
<sequence>MMTLGGTEMFNHKMDNPQHATVMALPEPADLQFLDHRAIQLYALTIGEKRLPDNTGLGKLTSVAMAGITAHLDDGVLTLQQARAKDLLLHPTALEVVIAPYDYNDTKIGAGVHPGLIYDTLIVVTTETLTCSLWISGGLTGQYVLNHAGNIPVTDPLGIGQIKAPDNYAFNDQINAIGFAKLAAGTGWEKLDLPKP</sequence>
<name>A0A0R1R434_9LACO</name>
<reference evidence="1 2" key="1">
    <citation type="journal article" date="2015" name="Genome Announc.">
        <title>Expanding the biotechnology potential of lactobacilli through comparative genomics of 213 strains and associated genera.</title>
        <authorList>
            <person name="Sun Z."/>
            <person name="Harris H.M."/>
            <person name="McCann A."/>
            <person name="Guo C."/>
            <person name="Argimon S."/>
            <person name="Zhang W."/>
            <person name="Yang X."/>
            <person name="Jeffery I.B."/>
            <person name="Cooney J.C."/>
            <person name="Kagawa T.F."/>
            <person name="Liu W."/>
            <person name="Song Y."/>
            <person name="Salvetti E."/>
            <person name="Wrobel A."/>
            <person name="Rasinkangas P."/>
            <person name="Parkhill J."/>
            <person name="Rea M.C."/>
            <person name="O'Sullivan O."/>
            <person name="Ritari J."/>
            <person name="Douillard F.P."/>
            <person name="Paul Ross R."/>
            <person name="Yang R."/>
            <person name="Briner A.E."/>
            <person name="Felis G.E."/>
            <person name="de Vos W.M."/>
            <person name="Barrangou R."/>
            <person name="Klaenhammer T.R."/>
            <person name="Caufield P.W."/>
            <person name="Cui Y."/>
            <person name="Zhang H."/>
            <person name="O'Toole P.W."/>
        </authorList>
    </citation>
    <scope>NUCLEOTIDE SEQUENCE [LARGE SCALE GENOMIC DNA]</scope>
    <source>
        <strain evidence="1 2">DSM 13343</strain>
    </source>
</reference>
<organism evidence="1 2">
    <name type="scientific">Lacticaseibacillus manihotivorans DSM 13343 = JCM 12514</name>
    <dbReference type="NCBI Taxonomy" id="1423769"/>
    <lineage>
        <taxon>Bacteria</taxon>
        <taxon>Bacillati</taxon>
        <taxon>Bacillota</taxon>
        <taxon>Bacilli</taxon>
        <taxon>Lactobacillales</taxon>
        <taxon>Lactobacillaceae</taxon>
        <taxon>Lacticaseibacillus</taxon>
    </lineage>
</organism>
<evidence type="ECO:0000313" key="1">
    <source>
        <dbReference type="EMBL" id="KRL52128.1"/>
    </source>
</evidence>
<protein>
    <submittedName>
        <fullName evidence="1">Uncharacterized protein</fullName>
    </submittedName>
</protein>
<dbReference type="AlphaFoldDB" id="A0A0R1R434"/>
<accession>A0A0R1R434</accession>
<proteinExistence type="predicted"/>
<evidence type="ECO:0000313" key="2">
    <source>
        <dbReference type="Proteomes" id="UP000051790"/>
    </source>
</evidence>
<dbReference type="EMBL" id="AZEU01000045">
    <property type="protein sequence ID" value="KRL52128.1"/>
    <property type="molecule type" value="Genomic_DNA"/>
</dbReference>
<gene>
    <name evidence="1" type="ORF">FD01_GL002715</name>
</gene>
<dbReference type="PATRIC" id="fig|1423769.4.peg.2925"/>
<dbReference type="Proteomes" id="UP000051790">
    <property type="component" value="Unassembled WGS sequence"/>
</dbReference>